<accession>A0A1B6E1W0</accession>
<feature type="chain" id="PRO_5008581708" evidence="1">
    <location>
        <begin position="18"/>
        <end position="193"/>
    </location>
</feature>
<organism evidence="2">
    <name type="scientific">Clastoptera arizonana</name>
    <name type="common">Arizona spittle bug</name>
    <dbReference type="NCBI Taxonomy" id="38151"/>
    <lineage>
        <taxon>Eukaryota</taxon>
        <taxon>Metazoa</taxon>
        <taxon>Ecdysozoa</taxon>
        <taxon>Arthropoda</taxon>
        <taxon>Hexapoda</taxon>
        <taxon>Insecta</taxon>
        <taxon>Pterygota</taxon>
        <taxon>Neoptera</taxon>
        <taxon>Paraneoptera</taxon>
        <taxon>Hemiptera</taxon>
        <taxon>Auchenorrhyncha</taxon>
        <taxon>Cercopoidea</taxon>
        <taxon>Clastopteridae</taxon>
        <taxon>Clastoptera</taxon>
    </lineage>
</organism>
<reference evidence="2" key="1">
    <citation type="submission" date="2015-12" db="EMBL/GenBank/DDBJ databases">
        <title>De novo transcriptome assembly of four potential Pierce s Disease insect vectors from Arizona vineyards.</title>
        <authorList>
            <person name="Tassone E.E."/>
        </authorList>
    </citation>
    <scope>NUCLEOTIDE SEQUENCE</scope>
</reference>
<evidence type="ECO:0000256" key="1">
    <source>
        <dbReference type="SAM" id="SignalP"/>
    </source>
</evidence>
<keyword evidence="1" id="KW-0732">Signal</keyword>
<dbReference type="AlphaFoldDB" id="A0A1B6E1W0"/>
<feature type="non-terminal residue" evidence="2">
    <location>
        <position position="193"/>
    </location>
</feature>
<protein>
    <submittedName>
        <fullName evidence="2">Uncharacterized protein</fullName>
    </submittedName>
</protein>
<feature type="signal peptide" evidence="1">
    <location>
        <begin position="1"/>
        <end position="17"/>
    </location>
</feature>
<dbReference type="EMBL" id="GEDC01005383">
    <property type="protein sequence ID" value="JAS31915.1"/>
    <property type="molecule type" value="Transcribed_RNA"/>
</dbReference>
<name>A0A1B6E1W0_9HEMI</name>
<proteinExistence type="predicted"/>
<gene>
    <name evidence="2" type="ORF">g.15582</name>
</gene>
<evidence type="ECO:0000313" key="2">
    <source>
        <dbReference type="EMBL" id="JAS31915.1"/>
    </source>
</evidence>
<sequence>YKMVLLIVLMTLNTVLGEPIRTGFPSVEFGCKENKECPLNGWTVKRIPNFHPTDYRNILVSKRPFEMLPFSKTLLLKYDIDLAQFKPTTEDTPKTSLWKWITGSVNEGMLGKDILVVLCPSDKPLKEQNVFYLFRFNWQKKDSKLYNCHNGSKTEVKLVDQSGEEVAKKCKEVLRFNVPNKFTELKIEFNGSE</sequence>
<feature type="non-terminal residue" evidence="2">
    <location>
        <position position="1"/>
    </location>
</feature>